<dbReference type="SMART" id="SM00825">
    <property type="entry name" value="PKS_KS"/>
    <property type="match status" value="1"/>
</dbReference>
<keyword evidence="10 14" id="KW-0012">Acyltransferase</keyword>
<evidence type="ECO:0000256" key="14">
    <source>
        <dbReference type="PIRNR" id="PIRNR000447"/>
    </source>
</evidence>
<comment type="similarity">
    <text evidence="2 14 16">Belongs to the thiolase-like superfamily. Beta-ketoacyl-ACP synthases family.</text>
</comment>
<gene>
    <name evidence="18" type="primary">fabF</name>
    <name evidence="18" type="ORF">J0J70_03580</name>
</gene>
<dbReference type="NCBIfam" id="TIGR03150">
    <property type="entry name" value="fabF"/>
    <property type="match status" value="1"/>
</dbReference>
<dbReference type="PIRSF" id="PIRSF000447">
    <property type="entry name" value="KAS_II"/>
    <property type="match status" value="1"/>
</dbReference>
<evidence type="ECO:0000256" key="9">
    <source>
        <dbReference type="ARBA" id="ARBA00023160"/>
    </source>
</evidence>
<evidence type="ECO:0000256" key="6">
    <source>
        <dbReference type="ARBA" id="ARBA00022679"/>
    </source>
</evidence>
<reference evidence="18" key="1">
    <citation type="submission" date="2021-03" db="EMBL/GenBank/DDBJ databases">
        <title>Comparative Genomics and Metabolomics in the genus Turicibacter.</title>
        <authorList>
            <person name="Maki J."/>
            <person name="Looft T."/>
        </authorList>
    </citation>
    <scope>NUCLEOTIDE SEQUENCE</scope>
    <source>
        <strain evidence="18">ISU324</strain>
    </source>
</reference>
<protein>
    <recommendedName>
        <fullName evidence="4 14">3-oxoacyl-[acyl-carrier-protein] synthase 2</fullName>
        <ecNumber evidence="3 14">2.3.1.179</ecNumber>
    </recommendedName>
</protein>
<evidence type="ECO:0000256" key="3">
    <source>
        <dbReference type="ARBA" id="ARBA00012356"/>
    </source>
</evidence>
<comment type="catalytic activity">
    <reaction evidence="12 14">
        <text>(9Z)-hexadecenoyl-[ACP] + malonyl-[ACP] + H(+) = 3-oxo-(11Z)-octadecenoyl-[ACP] + holo-[ACP] + CO2</text>
        <dbReference type="Rhea" id="RHEA:55040"/>
        <dbReference type="Rhea" id="RHEA-COMP:9623"/>
        <dbReference type="Rhea" id="RHEA-COMP:9685"/>
        <dbReference type="Rhea" id="RHEA-COMP:10800"/>
        <dbReference type="Rhea" id="RHEA-COMP:14074"/>
        <dbReference type="ChEBI" id="CHEBI:15378"/>
        <dbReference type="ChEBI" id="CHEBI:16526"/>
        <dbReference type="ChEBI" id="CHEBI:64479"/>
        <dbReference type="ChEBI" id="CHEBI:78449"/>
        <dbReference type="ChEBI" id="CHEBI:83989"/>
        <dbReference type="ChEBI" id="CHEBI:138538"/>
        <dbReference type="EC" id="2.3.1.179"/>
    </reaction>
</comment>
<dbReference type="NCBIfam" id="NF005589">
    <property type="entry name" value="PRK07314.1"/>
    <property type="match status" value="1"/>
</dbReference>
<organism evidence="18 19">
    <name type="scientific">Turicibacter bilis</name>
    <dbReference type="NCBI Taxonomy" id="2735723"/>
    <lineage>
        <taxon>Bacteria</taxon>
        <taxon>Bacillati</taxon>
        <taxon>Bacillota</taxon>
        <taxon>Erysipelotrichia</taxon>
        <taxon>Erysipelotrichales</taxon>
        <taxon>Turicibacteraceae</taxon>
        <taxon>Turicibacter</taxon>
    </lineage>
</organism>
<keyword evidence="7" id="KW-0276">Fatty acid metabolism</keyword>
<dbReference type="EMBL" id="CP071250">
    <property type="protein sequence ID" value="UUF09084.1"/>
    <property type="molecule type" value="Genomic_DNA"/>
</dbReference>
<dbReference type="InterPro" id="IPR020841">
    <property type="entry name" value="PKS_Beta-ketoAc_synthase_dom"/>
</dbReference>
<evidence type="ECO:0000256" key="1">
    <source>
        <dbReference type="ARBA" id="ARBA00005194"/>
    </source>
</evidence>
<dbReference type="Pfam" id="PF02801">
    <property type="entry name" value="Ketoacyl-synt_C"/>
    <property type="match status" value="1"/>
</dbReference>
<accession>A0A9Q9CM74</accession>
<evidence type="ECO:0000313" key="18">
    <source>
        <dbReference type="EMBL" id="UUF09084.1"/>
    </source>
</evidence>
<dbReference type="PANTHER" id="PTHR11712">
    <property type="entry name" value="POLYKETIDE SYNTHASE-RELATED"/>
    <property type="match status" value="1"/>
</dbReference>
<dbReference type="SUPFAM" id="SSF53901">
    <property type="entry name" value="Thiolase-like"/>
    <property type="match status" value="2"/>
</dbReference>
<evidence type="ECO:0000256" key="13">
    <source>
        <dbReference type="ARBA" id="ARBA00047659"/>
    </source>
</evidence>
<evidence type="ECO:0000256" key="16">
    <source>
        <dbReference type="RuleBase" id="RU003694"/>
    </source>
</evidence>
<evidence type="ECO:0000256" key="5">
    <source>
        <dbReference type="ARBA" id="ARBA00022516"/>
    </source>
</evidence>
<sequence>MSKRRVVVTGLGTVCPVGNDVETMWENIKNGVCGIDEITHFDTTDFKVKLAGEIKNLNVEDYINKKEAKRLDRFSQLAMIASKQAYEDARLNPEEIDANRFGIILSSGIGGLETIENEKEKGLKKGYERVSPFFIPMAIGNLAAGNVAIMLGAKGACLDIVTACAAGTNSIGEAFKYVRDGYADIMLTGGAEASITPLGIGGFSSMKALSTATDKNRASIPFDAERNGFVMGEGAGALVLEEYEHAKKRGATIYAEIIGYGVSCDAFHMTAPDAEANGAAACFKMALNDAQISADDIDYINAHGTSTPLNDKLETLGVKKVFGEDTKVMLSSTKGNTGHLLGAAGAVEAIITVKSLQDGFVPGTINYSQPDPECNLDIVPNQGRKQDIQYAMSNSLGFGGHNACIVLKKYAG</sequence>
<evidence type="ECO:0000256" key="8">
    <source>
        <dbReference type="ARBA" id="ARBA00023098"/>
    </source>
</evidence>
<feature type="active site" description="For beta-ketoacyl synthase activity" evidence="15">
    <location>
        <position position="164"/>
    </location>
</feature>
<comment type="function">
    <text evidence="11 14">Involved in the type II fatty acid elongation cycle. Catalyzes the elongation of a wide range of acyl-ACP by the addition of two carbons from malonyl-ACP to an acyl acceptor. Can efficiently catalyze the conversion of palmitoleoyl-ACP (cis-hexadec-9-enoyl-ACP) to cis-vaccenoyl-ACP (cis-octadec-11-enoyl-ACP), an essential step in the thermal regulation of fatty acid composition.</text>
</comment>
<dbReference type="EC" id="2.3.1.179" evidence="3 14"/>
<keyword evidence="6 14" id="KW-0808">Transferase</keyword>
<dbReference type="InterPro" id="IPR016039">
    <property type="entry name" value="Thiolase-like"/>
</dbReference>
<evidence type="ECO:0000256" key="4">
    <source>
        <dbReference type="ARBA" id="ARBA00014657"/>
    </source>
</evidence>
<dbReference type="Gene3D" id="3.40.47.10">
    <property type="match status" value="1"/>
</dbReference>
<dbReference type="PROSITE" id="PS52004">
    <property type="entry name" value="KS3_2"/>
    <property type="match status" value="1"/>
</dbReference>
<dbReference type="GO" id="GO:0004315">
    <property type="term" value="F:3-oxoacyl-[acyl-carrier-protein] synthase activity"/>
    <property type="evidence" value="ECO:0007669"/>
    <property type="project" value="UniProtKB-UniRule"/>
</dbReference>
<dbReference type="InterPro" id="IPR000794">
    <property type="entry name" value="Beta-ketoacyl_synthase"/>
</dbReference>
<evidence type="ECO:0000259" key="17">
    <source>
        <dbReference type="PROSITE" id="PS52004"/>
    </source>
</evidence>
<feature type="domain" description="Ketosynthase family 3 (KS3)" evidence="17">
    <location>
        <begin position="3"/>
        <end position="409"/>
    </location>
</feature>
<dbReference type="CDD" id="cd00834">
    <property type="entry name" value="KAS_I_II"/>
    <property type="match status" value="1"/>
</dbReference>
<dbReference type="Proteomes" id="UP001058072">
    <property type="component" value="Chromosome"/>
</dbReference>
<evidence type="ECO:0000256" key="15">
    <source>
        <dbReference type="PIRSR" id="PIRSR000447-1"/>
    </source>
</evidence>
<dbReference type="GO" id="GO:0006633">
    <property type="term" value="P:fatty acid biosynthetic process"/>
    <property type="evidence" value="ECO:0007669"/>
    <property type="project" value="UniProtKB-UniRule"/>
</dbReference>
<keyword evidence="8" id="KW-0443">Lipid metabolism</keyword>
<evidence type="ECO:0000256" key="2">
    <source>
        <dbReference type="ARBA" id="ARBA00008467"/>
    </source>
</evidence>
<name>A0A9Q9CM74_9FIRM</name>
<keyword evidence="9 14" id="KW-0275">Fatty acid biosynthesis</keyword>
<proteinExistence type="inferred from homology"/>
<comment type="pathway">
    <text evidence="1 14">Lipid metabolism; fatty acid biosynthesis.</text>
</comment>
<evidence type="ECO:0000256" key="7">
    <source>
        <dbReference type="ARBA" id="ARBA00022832"/>
    </source>
</evidence>
<evidence type="ECO:0000256" key="11">
    <source>
        <dbReference type="ARBA" id="ARBA00024006"/>
    </source>
</evidence>
<dbReference type="InterPro" id="IPR014031">
    <property type="entry name" value="Ketoacyl_synth_C"/>
</dbReference>
<evidence type="ECO:0000256" key="10">
    <source>
        <dbReference type="ARBA" id="ARBA00023315"/>
    </source>
</evidence>
<dbReference type="PANTHER" id="PTHR11712:SF336">
    <property type="entry name" value="3-OXOACYL-[ACYL-CARRIER-PROTEIN] SYNTHASE, MITOCHONDRIAL"/>
    <property type="match status" value="1"/>
</dbReference>
<evidence type="ECO:0000256" key="12">
    <source>
        <dbReference type="ARBA" id="ARBA00047318"/>
    </source>
</evidence>
<dbReference type="InterPro" id="IPR017568">
    <property type="entry name" value="3-oxoacyl-ACP_synth-2"/>
</dbReference>
<comment type="catalytic activity">
    <reaction evidence="13 14">
        <text>a fatty acyl-[ACP] + malonyl-[ACP] + H(+) = a 3-oxoacyl-[ACP] + holo-[ACP] + CO2</text>
        <dbReference type="Rhea" id="RHEA:22836"/>
        <dbReference type="Rhea" id="RHEA-COMP:9623"/>
        <dbReference type="Rhea" id="RHEA-COMP:9685"/>
        <dbReference type="Rhea" id="RHEA-COMP:9916"/>
        <dbReference type="Rhea" id="RHEA-COMP:14125"/>
        <dbReference type="ChEBI" id="CHEBI:15378"/>
        <dbReference type="ChEBI" id="CHEBI:16526"/>
        <dbReference type="ChEBI" id="CHEBI:64479"/>
        <dbReference type="ChEBI" id="CHEBI:78449"/>
        <dbReference type="ChEBI" id="CHEBI:78776"/>
        <dbReference type="ChEBI" id="CHEBI:138651"/>
    </reaction>
</comment>
<dbReference type="GO" id="GO:0005829">
    <property type="term" value="C:cytosol"/>
    <property type="evidence" value="ECO:0007669"/>
    <property type="project" value="TreeGrafter"/>
</dbReference>
<keyword evidence="5 14" id="KW-0444">Lipid biosynthesis</keyword>
<dbReference type="RefSeq" id="WP_055305321.1">
    <property type="nucleotide sequence ID" value="NZ_CP071250.1"/>
</dbReference>
<dbReference type="InterPro" id="IPR014030">
    <property type="entry name" value="Ketoacyl_synth_N"/>
</dbReference>
<dbReference type="AlphaFoldDB" id="A0A9Q9CM74"/>
<dbReference type="FunFam" id="3.40.47.10:FF:000009">
    <property type="entry name" value="3-oxoacyl-[acyl-carrier-protein] synthase 2"/>
    <property type="match status" value="1"/>
</dbReference>
<evidence type="ECO:0000313" key="19">
    <source>
        <dbReference type="Proteomes" id="UP001058072"/>
    </source>
</evidence>
<dbReference type="Pfam" id="PF00109">
    <property type="entry name" value="ketoacyl-synt"/>
    <property type="match status" value="1"/>
</dbReference>